<dbReference type="AlphaFoldDB" id="A0A7S1XP22"/>
<dbReference type="CDD" id="cd04301">
    <property type="entry name" value="NAT_SF"/>
    <property type="match status" value="1"/>
</dbReference>
<dbReference type="GO" id="GO:0016747">
    <property type="term" value="F:acyltransferase activity, transferring groups other than amino-acyl groups"/>
    <property type="evidence" value="ECO:0007669"/>
    <property type="project" value="InterPro"/>
</dbReference>
<dbReference type="Pfam" id="PF00583">
    <property type="entry name" value="Acetyltransf_1"/>
    <property type="match status" value="1"/>
</dbReference>
<reference evidence="2" key="1">
    <citation type="submission" date="2021-01" db="EMBL/GenBank/DDBJ databases">
        <authorList>
            <person name="Corre E."/>
            <person name="Pelletier E."/>
            <person name="Niang G."/>
            <person name="Scheremetjew M."/>
            <person name="Finn R."/>
            <person name="Kale V."/>
            <person name="Holt S."/>
            <person name="Cochrane G."/>
            <person name="Meng A."/>
            <person name="Brown T."/>
            <person name="Cohen L."/>
        </authorList>
    </citation>
    <scope>NUCLEOTIDE SEQUENCE</scope>
    <source>
        <strain evidence="2">CCMP2877</strain>
    </source>
</reference>
<dbReference type="SUPFAM" id="SSF55729">
    <property type="entry name" value="Acyl-CoA N-acyltransferases (Nat)"/>
    <property type="match status" value="1"/>
</dbReference>
<organism evidence="2">
    <name type="scientific">Phaeomonas parva</name>
    <dbReference type="NCBI Taxonomy" id="124430"/>
    <lineage>
        <taxon>Eukaryota</taxon>
        <taxon>Sar</taxon>
        <taxon>Stramenopiles</taxon>
        <taxon>Ochrophyta</taxon>
        <taxon>Pinguiophyceae</taxon>
        <taxon>Pinguiochrysidales</taxon>
        <taxon>Pinguiochrysidaceae</taxon>
        <taxon>Phaeomonas</taxon>
    </lineage>
</organism>
<proteinExistence type="predicted"/>
<gene>
    <name evidence="2" type="ORF">PPAR1163_LOCUS7454</name>
</gene>
<dbReference type="InterPro" id="IPR016181">
    <property type="entry name" value="Acyl_CoA_acyltransferase"/>
</dbReference>
<protein>
    <recommendedName>
        <fullName evidence="1">N-acetyltransferase domain-containing protein</fullName>
    </recommendedName>
</protein>
<feature type="domain" description="N-acetyltransferase" evidence="1">
    <location>
        <begin position="46"/>
        <end position="205"/>
    </location>
</feature>
<accession>A0A7S1XP22</accession>
<sequence length="268" mass="29752">MSDFLDAEGFHTEEDDPKKARENFQAQVVADVVASRPEIRVVSQAMCYRPVKTADFDEVVTVLNEAYSCEEEGAEAFREGDYINKRLLAELFLEGGVQGWVVEVARGFEIEKDGAILGACVFRTDGTSTRNGEVEGKLGSIRLMGVLPRYKGLLVGRRLLEKVEALCLEAGCVRTMACVPAPRRRLGAWLEDRDYYDTGRKVPYPAGALGHQLSKDDVVLKMYTKKLEPKPSMTQFEVDPEEAFDKAVKDLEAAEREAAAPCASDEMD</sequence>
<dbReference type="Gene3D" id="3.40.630.30">
    <property type="match status" value="1"/>
</dbReference>
<dbReference type="EMBL" id="HBGJ01011888">
    <property type="protein sequence ID" value="CAD9249094.1"/>
    <property type="molecule type" value="Transcribed_RNA"/>
</dbReference>
<dbReference type="InterPro" id="IPR000182">
    <property type="entry name" value="GNAT_dom"/>
</dbReference>
<evidence type="ECO:0000259" key="1">
    <source>
        <dbReference type="PROSITE" id="PS51186"/>
    </source>
</evidence>
<name>A0A7S1XP22_9STRA</name>
<evidence type="ECO:0000313" key="2">
    <source>
        <dbReference type="EMBL" id="CAD9249094.1"/>
    </source>
</evidence>
<dbReference type="PROSITE" id="PS51186">
    <property type="entry name" value="GNAT"/>
    <property type="match status" value="1"/>
</dbReference>